<feature type="domain" description="Rhamnogalacturonase A/B/Epimerase-like pectate lyase" evidence="4">
    <location>
        <begin position="34"/>
        <end position="236"/>
    </location>
</feature>
<dbReference type="InterPro" id="IPR012334">
    <property type="entry name" value="Pectin_lyas_fold"/>
</dbReference>
<protein>
    <submittedName>
        <fullName evidence="5">Glycosyl hydrolase family 28-related protein</fullName>
    </submittedName>
</protein>
<accession>A0ABZ0WBT6</accession>
<dbReference type="GO" id="GO:0016787">
    <property type="term" value="F:hydrolase activity"/>
    <property type="evidence" value="ECO:0007669"/>
    <property type="project" value="UniProtKB-KW"/>
</dbReference>
<dbReference type="Pfam" id="PF12708">
    <property type="entry name" value="Pect-lyase_RHGA_epim"/>
    <property type="match status" value="1"/>
</dbReference>
<dbReference type="Gene3D" id="2.160.20.10">
    <property type="entry name" value="Single-stranded right-handed beta-helix, Pectin lyase-like"/>
    <property type="match status" value="1"/>
</dbReference>
<dbReference type="SMART" id="SM00710">
    <property type="entry name" value="PbH1"/>
    <property type="match status" value="5"/>
</dbReference>
<evidence type="ECO:0000256" key="3">
    <source>
        <dbReference type="SAM" id="Phobius"/>
    </source>
</evidence>
<dbReference type="InterPro" id="IPR024535">
    <property type="entry name" value="RHGA/B-epi-like_pectate_lyase"/>
</dbReference>
<dbReference type="SUPFAM" id="SSF51126">
    <property type="entry name" value="Pectin lyase-like"/>
    <property type="match status" value="1"/>
</dbReference>
<keyword evidence="3" id="KW-0472">Membrane</keyword>
<keyword evidence="3" id="KW-0812">Transmembrane</keyword>
<proteinExistence type="predicted"/>
<name>A0ABZ0WBT6_9BACT</name>
<feature type="transmembrane region" description="Helical" evidence="3">
    <location>
        <begin position="12"/>
        <end position="30"/>
    </location>
</feature>
<comment type="subcellular location">
    <subcellularLocation>
        <location evidence="1">Secreted</location>
    </subcellularLocation>
</comment>
<sequence length="457" mass="50578">MIVKLNLKNSMVRILFVVYLVFFIVTNIFSQTRIINIKDYGAKGNGLSDDTKAVQEAINAAKVRSASVYLPKGTYLVSSITILCNLSGENGTVIKRKAQQKLSKFDFCLIRNQNNLSLNNITFDGSVKVTTKREVIDGGTPLFVYGSRNIQIQNCIFRNSPQSGLRLEASSNIQINYCSAINSNGNFGDGYYFNGCSSVQVRNCKADDYTRIGFVTENNSSNILFDNCRASNGHDGSVLYGGREYNAGFWYENSGNITTIACVAEKNKHYGFVATTGKNVGKVIKGDYASYRFENCNSLNNAVGFQVSSVSVAVRININNCNVVNASRGYVATANNRMDQFYFNNCNITLKPITSSALNSAGFMWESPVTVKSPGNTLPLFSYKNCYIQYEANVDIEKVIDMKNNNGDISTYSGGKARVEVDNVKNSLKGEETIIKARRGQPVYRIANTKVFSRFKK</sequence>
<keyword evidence="5" id="KW-0378">Hydrolase</keyword>
<keyword evidence="3" id="KW-1133">Transmembrane helix</keyword>
<evidence type="ECO:0000259" key="4">
    <source>
        <dbReference type="Pfam" id="PF12708"/>
    </source>
</evidence>
<evidence type="ECO:0000256" key="2">
    <source>
        <dbReference type="ARBA" id="ARBA00022525"/>
    </source>
</evidence>
<organism evidence="5 6">
    <name type="scientific">Niabella yanshanensis</name>
    <dbReference type="NCBI Taxonomy" id="577386"/>
    <lineage>
        <taxon>Bacteria</taxon>
        <taxon>Pseudomonadati</taxon>
        <taxon>Bacteroidota</taxon>
        <taxon>Chitinophagia</taxon>
        <taxon>Chitinophagales</taxon>
        <taxon>Chitinophagaceae</taxon>
        <taxon>Niabella</taxon>
    </lineage>
</organism>
<dbReference type="InterPro" id="IPR011050">
    <property type="entry name" value="Pectin_lyase_fold/virulence"/>
</dbReference>
<dbReference type="RefSeq" id="WP_162818017.1">
    <property type="nucleotide sequence ID" value="NZ_CP139960.1"/>
</dbReference>
<dbReference type="Proteomes" id="UP001325680">
    <property type="component" value="Chromosome"/>
</dbReference>
<dbReference type="PANTHER" id="PTHR31375">
    <property type="match status" value="1"/>
</dbReference>
<reference evidence="5 6" key="1">
    <citation type="submission" date="2023-12" db="EMBL/GenBank/DDBJ databases">
        <title>Genome sequencing and assembly of bacterial species from a model synthetic community.</title>
        <authorList>
            <person name="Hogle S.L."/>
        </authorList>
    </citation>
    <scope>NUCLEOTIDE SEQUENCE [LARGE SCALE GENOMIC DNA]</scope>
    <source>
        <strain evidence="5 6">HAMBI_3031</strain>
    </source>
</reference>
<keyword evidence="6" id="KW-1185">Reference proteome</keyword>
<gene>
    <name evidence="5" type="ORF">U0035_02885</name>
</gene>
<evidence type="ECO:0000313" key="5">
    <source>
        <dbReference type="EMBL" id="WQD39092.1"/>
    </source>
</evidence>
<evidence type="ECO:0000256" key="1">
    <source>
        <dbReference type="ARBA" id="ARBA00004613"/>
    </source>
</evidence>
<dbReference type="EMBL" id="CP139960">
    <property type="protein sequence ID" value="WQD39092.1"/>
    <property type="molecule type" value="Genomic_DNA"/>
</dbReference>
<dbReference type="InterPro" id="IPR006626">
    <property type="entry name" value="PbH1"/>
</dbReference>
<keyword evidence="2" id="KW-0964">Secreted</keyword>
<evidence type="ECO:0000313" key="6">
    <source>
        <dbReference type="Proteomes" id="UP001325680"/>
    </source>
</evidence>